<dbReference type="PROSITE" id="PS50112">
    <property type="entry name" value="PAS"/>
    <property type="match status" value="1"/>
</dbReference>
<dbReference type="Pfam" id="PF00990">
    <property type="entry name" value="GGDEF"/>
    <property type="match status" value="1"/>
</dbReference>
<dbReference type="InterPro" id="IPR001633">
    <property type="entry name" value="EAL_dom"/>
</dbReference>
<dbReference type="InterPro" id="IPR000014">
    <property type="entry name" value="PAS"/>
</dbReference>
<dbReference type="InterPro" id="IPR000160">
    <property type="entry name" value="GGDEF_dom"/>
</dbReference>
<keyword evidence="5" id="KW-1185">Reference proteome</keyword>
<dbReference type="CDD" id="cd01948">
    <property type="entry name" value="EAL"/>
    <property type="match status" value="1"/>
</dbReference>
<dbReference type="InterPro" id="IPR043128">
    <property type="entry name" value="Rev_trsase/Diguanyl_cyclase"/>
</dbReference>
<proteinExistence type="predicted"/>
<dbReference type="InterPro" id="IPR035965">
    <property type="entry name" value="PAS-like_dom_sf"/>
</dbReference>
<dbReference type="EMBL" id="JACHHB010000006">
    <property type="protein sequence ID" value="MBB5173397.1"/>
    <property type="molecule type" value="Genomic_DNA"/>
</dbReference>
<gene>
    <name evidence="4" type="ORF">HNQ41_001584</name>
</gene>
<evidence type="ECO:0000259" key="2">
    <source>
        <dbReference type="PROSITE" id="PS50883"/>
    </source>
</evidence>
<dbReference type="SUPFAM" id="SSF55073">
    <property type="entry name" value="Nucleotide cyclase"/>
    <property type="match status" value="1"/>
</dbReference>
<dbReference type="InterPro" id="IPR029787">
    <property type="entry name" value="Nucleotide_cyclase"/>
</dbReference>
<name>A0A840QQ04_9BACI</name>
<comment type="caution">
    <text evidence="4">The sequence shown here is derived from an EMBL/GenBank/DDBJ whole genome shotgun (WGS) entry which is preliminary data.</text>
</comment>
<dbReference type="SMART" id="SM00091">
    <property type="entry name" value="PAS"/>
    <property type="match status" value="2"/>
</dbReference>
<dbReference type="PROSITE" id="PS50883">
    <property type="entry name" value="EAL"/>
    <property type="match status" value="1"/>
</dbReference>
<evidence type="ECO:0000313" key="4">
    <source>
        <dbReference type="EMBL" id="MBB5173397.1"/>
    </source>
</evidence>
<protein>
    <submittedName>
        <fullName evidence="4">Diguanylate cyclase (GGDEF)-like protein/PAS domain S-box-containing protein</fullName>
    </submittedName>
</protein>
<dbReference type="PANTHER" id="PTHR44757:SF2">
    <property type="entry name" value="BIOFILM ARCHITECTURE MAINTENANCE PROTEIN MBAA"/>
    <property type="match status" value="1"/>
</dbReference>
<dbReference type="SMART" id="SM00267">
    <property type="entry name" value="GGDEF"/>
    <property type="match status" value="1"/>
</dbReference>
<dbReference type="Gene3D" id="3.30.450.20">
    <property type="entry name" value="PAS domain"/>
    <property type="match status" value="2"/>
</dbReference>
<dbReference type="RefSeq" id="WP_184663848.1">
    <property type="nucleotide sequence ID" value="NZ_JACHHB010000006.1"/>
</dbReference>
<dbReference type="CDD" id="cd01949">
    <property type="entry name" value="GGDEF"/>
    <property type="match status" value="1"/>
</dbReference>
<evidence type="ECO:0000259" key="3">
    <source>
        <dbReference type="PROSITE" id="PS50887"/>
    </source>
</evidence>
<dbReference type="Gene3D" id="3.20.20.450">
    <property type="entry name" value="EAL domain"/>
    <property type="match status" value="1"/>
</dbReference>
<feature type="domain" description="GGDEF" evidence="3">
    <location>
        <begin position="278"/>
        <end position="415"/>
    </location>
</feature>
<feature type="domain" description="PAS" evidence="1">
    <location>
        <begin position="129"/>
        <end position="199"/>
    </location>
</feature>
<feature type="domain" description="EAL" evidence="2">
    <location>
        <begin position="424"/>
        <end position="677"/>
    </location>
</feature>
<dbReference type="CDD" id="cd00130">
    <property type="entry name" value="PAS"/>
    <property type="match status" value="1"/>
</dbReference>
<evidence type="ECO:0000313" key="5">
    <source>
        <dbReference type="Proteomes" id="UP000551878"/>
    </source>
</evidence>
<dbReference type="PANTHER" id="PTHR44757">
    <property type="entry name" value="DIGUANYLATE CYCLASE DGCP"/>
    <property type="match status" value="1"/>
</dbReference>
<dbReference type="PROSITE" id="PS50887">
    <property type="entry name" value="GGDEF"/>
    <property type="match status" value="1"/>
</dbReference>
<dbReference type="NCBIfam" id="TIGR00254">
    <property type="entry name" value="GGDEF"/>
    <property type="match status" value="1"/>
</dbReference>
<reference evidence="4 5" key="1">
    <citation type="submission" date="2020-08" db="EMBL/GenBank/DDBJ databases">
        <title>Genomic Encyclopedia of Type Strains, Phase IV (KMG-IV): sequencing the most valuable type-strain genomes for metagenomic binning, comparative biology and taxonomic classification.</title>
        <authorList>
            <person name="Goeker M."/>
        </authorList>
    </citation>
    <scope>NUCLEOTIDE SEQUENCE [LARGE SCALE GENOMIC DNA]</scope>
    <source>
        <strain evidence="4 5">DSM 24696</strain>
    </source>
</reference>
<dbReference type="Proteomes" id="UP000551878">
    <property type="component" value="Unassembled WGS sequence"/>
</dbReference>
<dbReference type="Gene3D" id="3.30.70.270">
    <property type="match status" value="1"/>
</dbReference>
<dbReference type="SUPFAM" id="SSF55785">
    <property type="entry name" value="PYP-like sensor domain (PAS domain)"/>
    <property type="match status" value="2"/>
</dbReference>
<organism evidence="4 5">
    <name type="scientific">Texcoconibacillus texcoconensis</name>
    <dbReference type="NCBI Taxonomy" id="1095777"/>
    <lineage>
        <taxon>Bacteria</taxon>
        <taxon>Bacillati</taxon>
        <taxon>Bacillota</taxon>
        <taxon>Bacilli</taxon>
        <taxon>Bacillales</taxon>
        <taxon>Bacillaceae</taxon>
        <taxon>Texcoconibacillus</taxon>
    </lineage>
</organism>
<dbReference type="Pfam" id="PF08448">
    <property type="entry name" value="PAS_4"/>
    <property type="match status" value="2"/>
</dbReference>
<dbReference type="InterPro" id="IPR035919">
    <property type="entry name" value="EAL_sf"/>
</dbReference>
<dbReference type="SUPFAM" id="SSF141868">
    <property type="entry name" value="EAL domain-like"/>
    <property type="match status" value="1"/>
</dbReference>
<accession>A0A840QQ04</accession>
<dbReference type="InterPro" id="IPR052155">
    <property type="entry name" value="Biofilm_reg_signaling"/>
</dbReference>
<dbReference type="NCBIfam" id="TIGR00229">
    <property type="entry name" value="sensory_box"/>
    <property type="match status" value="1"/>
</dbReference>
<dbReference type="AlphaFoldDB" id="A0A840QQ04"/>
<sequence>MNAEQQLLQKIQQFVDGIDDQIAVLDLTGLIIIVNVSWMSFAKEIRHDPKEFGIGVNYLDVLQEEGRPLPTEIVQEVIYEKTVYQQTYSYQIGDENRWYKMSVSPVVNDKDETYAVMVRHIDITDVVEYKNEVYEVLESITDGFLGISEDHTFFYVNDRAAEILQMDTEELLGRDYFEVFPDLEGTKFADGFYRAVDDKETVRMEEYYPRLDAWYQVHFYPRQRGGCSIYFQNIDERKRTEEQLRFSAYYDELTHLSNRKYLDQAIDDMIERASTQGQTFAVLFVDLNDFKRINDLYSHAEGDLLLEEMAKRLKNFLGSEHFIARFGGDEFVVLIENRDGKAGHNREMFSKLLLREIQRPIQIADNEHTVSASIGISYFPDDGETKGDLLRAADTAMYSAKRIKTKGDEVKTYEKQMHTDLSYRVKLLEDFSAALENDDIYFVVQPQVEMDTGKIIGAEFLTRWLHPEFGMISPMTFIPIAEESGLMTPLTEKLLDQVMTSLTVWQNDDGYKGSVALNLPTALLSNRTFMEQILYWIDEYKIPKGSLEVEITESVQLFSTLNTQDHLAMLKEAGVLISIDDFGTDYSNFSYLMQLPVDKVKIDRSFVRQIGVDQRSEDVLEALILLSEKLGYACLAEGVETEEQRDFLVNKGCRFAQGYFYFKPMNITSFSEQLSSK</sequence>
<dbReference type="Pfam" id="PF00563">
    <property type="entry name" value="EAL"/>
    <property type="match status" value="1"/>
</dbReference>
<dbReference type="InterPro" id="IPR013656">
    <property type="entry name" value="PAS_4"/>
</dbReference>
<dbReference type="SMART" id="SM00052">
    <property type="entry name" value="EAL"/>
    <property type="match status" value="1"/>
</dbReference>
<evidence type="ECO:0000259" key="1">
    <source>
        <dbReference type="PROSITE" id="PS50112"/>
    </source>
</evidence>